<gene>
    <name evidence="1" type="primary">WBGene00283401</name>
</gene>
<dbReference type="AlphaFoldDB" id="A0A2A6BCT9"/>
<reference evidence="2" key="1">
    <citation type="journal article" date="2008" name="Nat. Genet.">
        <title>The Pristionchus pacificus genome provides a unique perspective on nematode lifestyle and parasitism.</title>
        <authorList>
            <person name="Dieterich C."/>
            <person name="Clifton S.W."/>
            <person name="Schuster L.N."/>
            <person name="Chinwalla A."/>
            <person name="Delehaunty K."/>
            <person name="Dinkelacker I."/>
            <person name="Fulton L."/>
            <person name="Fulton R."/>
            <person name="Godfrey J."/>
            <person name="Minx P."/>
            <person name="Mitreva M."/>
            <person name="Roeseler W."/>
            <person name="Tian H."/>
            <person name="Witte H."/>
            <person name="Yang S.P."/>
            <person name="Wilson R.K."/>
            <person name="Sommer R.J."/>
        </authorList>
    </citation>
    <scope>NUCLEOTIDE SEQUENCE [LARGE SCALE GENOMIC DNA]</scope>
    <source>
        <strain evidence="2">PS312</strain>
    </source>
</reference>
<accession>A0A8R1V091</accession>
<sequence>MKMIGPKIRVLRKKKMKMTNLKPHNLRVIIEGQEPLLTASEETKKIAKLATVGVRCCVILEQIFTAVHVGVGVVELQEQTGSASVSVTGAVPCPSTWPTSARKKSRSTGLNHHPIAPPQH</sequence>
<dbReference type="EnsemblMetazoa" id="PPA45032.1">
    <property type="protein sequence ID" value="PPA45032.1"/>
    <property type="gene ID" value="WBGene00283401"/>
</dbReference>
<keyword evidence="2" id="KW-1185">Reference proteome</keyword>
<evidence type="ECO:0000313" key="2">
    <source>
        <dbReference type="Proteomes" id="UP000005239"/>
    </source>
</evidence>
<dbReference type="Proteomes" id="UP000005239">
    <property type="component" value="Unassembled WGS sequence"/>
</dbReference>
<accession>A0A2A6BCT9</accession>
<protein>
    <submittedName>
        <fullName evidence="1">Uncharacterized protein</fullName>
    </submittedName>
</protein>
<name>A0A2A6BCT9_PRIPA</name>
<proteinExistence type="predicted"/>
<evidence type="ECO:0000313" key="1">
    <source>
        <dbReference type="EnsemblMetazoa" id="PPA45032.1"/>
    </source>
</evidence>
<reference evidence="1" key="2">
    <citation type="submission" date="2022-06" db="UniProtKB">
        <authorList>
            <consortium name="EnsemblMetazoa"/>
        </authorList>
    </citation>
    <scope>IDENTIFICATION</scope>
    <source>
        <strain evidence="1">PS312</strain>
    </source>
</reference>
<organism evidence="1 2">
    <name type="scientific">Pristionchus pacificus</name>
    <name type="common">Parasitic nematode worm</name>
    <dbReference type="NCBI Taxonomy" id="54126"/>
    <lineage>
        <taxon>Eukaryota</taxon>
        <taxon>Metazoa</taxon>
        <taxon>Ecdysozoa</taxon>
        <taxon>Nematoda</taxon>
        <taxon>Chromadorea</taxon>
        <taxon>Rhabditida</taxon>
        <taxon>Rhabditina</taxon>
        <taxon>Diplogasteromorpha</taxon>
        <taxon>Diplogasteroidea</taxon>
        <taxon>Neodiplogasteridae</taxon>
        <taxon>Pristionchus</taxon>
    </lineage>
</organism>